<evidence type="ECO:0008006" key="5">
    <source>
        <dbReference type="Google" id="ProtNLM"/>
    </source>
</evidence>
<accession>A0AAV9V5V6</accession>
<evidence type="ECO:0000256" key="1">
    <source>
        <dbReference type="SAM" id="MobiDB-lite"/>
    </source>
</evidence>
<name>A0AAV9V5V6_9PEZI</name>
<feature type="region of interest" description="Disordered" evidence="1">
    <location>
        <begin position="357"/>
        <end position="395"/>
    </location>
</feature>
<evidence type="ECO:0000313" key="3">
    <source>
        <dbReference type="EMBL" id="KAK6354653.1"/>
    </source>
</evidence>
<dbReference type="Proteomes" id="UP001375240">
    <property type="component" value="Unassembled WGS sequence"/>
</dbReference>
<organism evidence="3 4">
    <name type="scientific">Orbilia brochopaga</name>
    <dbReference type="NCBI Taxonomy" id="3140254"/>
    <lineage>
        <taxon>Eukaryota</taxon>
        <taxon>Fungi</taxon>
        <taxon>Dikarya</taxon>
        <taxon>Ascomycota</taxon>
        <taxon>Pezizomycotina</taxon>
        <taxon>Orbiliomycetes</taxon>
        <taxon>Orbiliales</taxon>
        <taxon>Orbiliaceae</taxon>
        <taxon>Orbilia</taxon>
    </lineage>
</organism>
<dbReference type="EMBL" id="JAVHNQ010000002">
    <property type="protein sequence ID" value="KAK6354653.1"/>
    <property type="molecule type" value="Genomic_DNA"/>
</dbReference>
<keyword evidence="4" id="KW-1185">Reference proteome</keyword>
<protein>
    <recommendedName>
        <fullName evidence="5">Secreted protein</fullName>
    </recommendedName>
</protein>
<evidence type="ECO:0000313" key="4">
    <source>
        <dbReference type="Proteomes" id="UP001375240"/>
    </source>
</evidence>
<dbReference type="AlphaFoldDB" id="A0AAV9V5V6"/>
<keyword evidence="2" id="KW-0732">Signal</keyword>
<feature type="region of interest" description="Disordered" evidence="1">
    <location>
        <begin position="323"/>
        <end position="343"/>
    </location>
</feature>
<evidence type="ECO:0000256" key="2">
    <source>
        <dbReference type="SAM" id="SignalP"/>
    </source>
</evidence>
<comment type="caution">
    <text evidence="3">The sequence shown here is derived from an EMBL/GenBank/DDBJ whole genome shotgun (WGS) entry which is preliminary data.</text>
</comment>
<sequence>MFRYTIIAVALVFPSLLQAFQLSIRSISDDNILDFTFDVSYLQRDALRYIDYIPDDILERLQNLIDYSSSQQSAGVQIPSDEMILEANQLMAALEGIEVPDEQEAAIDLQTDETDTIVIQDSWQQTDIPNYYAPQSGTSLDQSLANLATTNLQNPFGNSYTNNMANQPMMRDPQSYTGMNYFNDPNFYQNTGNRAYDNMLSWLNNKQAPQTNNAGGLPQSDLDAVGLALADLDFQNAMVISRGGSTDGQQDTGMGGGFSSPRAANIDIIDMANTFQTPPRTEGTSMQISPDSAMQISPDGQMQISPPQAQNNANVATVTETSMTTEEEQKTDTVNTGASNPYLVGTRGWPNTLAAYNLPNAGGQGGSQNTRTRRSRDTNDYPPSVNGKRGSPFIG</sequence>
<proteinExistence type="predicted"/>
<feature type="signal peptide" evidence="2">
    <location>
        <begin position="1"/>
        <end position="19"/>
    </location>
</feature>
<reference evidence="3 4" key="1">
    <citation type="submission" date="2019-10" db="EMBL/GenBank/DDBJ databases">
        <authorList>
            <person name="Palmer J.M."/>
        </authorList>
    </citation>
    <scope>NUCLEOTIDE SEQUENCE [LARGE SCALE GENOMIC DNA]</scope>
    <source>
        <strain evidence="3 4">TWF696</strain>
    </source>
</reference>
<feature type="chain" id="PRO_5043631393" description="Secreted protein" evidence="2">
    <location>
        <begin position="20"/>
        <end position="395"/>
    </location>
</feature>
<gene>
    <name evidence="3" type="ORF">TWF696_003793</name>
</gene>